<feature type="compositionally biased region" description="Polar residues" evidence="1">
    <location>
        <begin position="12"/>
        <end position="21"/>
    </location>
</feature>
<dbReference type="Proteomes" id="UP000596742">
    <property type="component" value="Unassembled WGS sequence"/>
</dbReference>
<feature type="compositionally biased region" description="Basic and acidic residues" evidence="1">
    <location>
        <begin position="51"/>
        <end position="66"/>
    </location>
</feature>
<protein>
    <submittedName>
        <fullName evidence="2">Uncharacterized protein</fullName>
    </submittedName>
</protein>
<feature type="region of interest" description="Disordered" evidence="1">
    <location>
        <begin position="1"/>
        <end position="93"/>
    </location>
</feature>
<gene>
    <name evidence="2" type="ORF">MGAL_10B052716</name>
</gene>
<evidence type="ECO:0000313" key="2">
    <source>
        <dbReference type="EMBL" id="VDI36150.1"/>
    </source>
</evidence>
<evidence type="ECO:0000313" key="3">
    <source>
        <dbReference type="Proteomes" id="UP000596742"/>
    </source>
</evidence>
<proteinExistence type="predicted"/>
<organism evidence="2 3">
    <name type="scientific">Mytilus galloprovincialis</name>
    <name type="common">Mediterranean mussel</name>
    <dbReference type="NCBI Taxonomy" id="29158"/>
    <lineage>
        <taxon>Eukaryota</taxon>
        <taxon>Metazoa</taxon>
        <taxon>Spiralia</taxon>
        <taxon>Lophotrochozoa</taxon>
        <taxon>Mollusca</taxon>
        <taxon>Bivalvia</taxon>
        <taxon>Autobranchia</taxon>
        <taxon>Pteriomorphia</taxon>
        <taxon>Mytilida</taxon>
        <taxon>Mytiloidea</taxon>
        <taxon>Mytilidae</taxon>
        <taxon>Mytilinae</taxon>
        <taxon>Mytilus</taxon>
    </lineage>
</organism>
<sequence length="93" mass="10862">MDQIEDSKQVDNTEQNKNIQKPQEDRCYAKQPQLQTAQDKELQKDPSTSSESRKTDIDTNKLKSEKNNINSDQVIQKRKARKTKNNQKRKSTV</sequence>
<accession>A0A8B6EKA3</accession>
<keyword evidence="3" id="KW-1185">Reference proteome</keyword>
<comment type="caution">
    <text evidence="2">The sequence shown here is derived from an EMBL/GenBank/DDBJ whole genome shotgun (WGS) entry which is preliminary data.</text>
</comment>
<name>A0A8B6EKA3_MYTGA</name>
<dbReference type="EMBL" id="UYJE01005308">
    <property type="protein sequence ID" value="VDI36150.1"/>
    <property type="molecule type" value="Genomic_DNA"/>
</dbReference>
<feature type="compositionally biased region" description="Basic residues" evidence="1">
    <location>
        <begin position="76"/>
        <end position="93"/>
    </location>
</feature>
<dbReference type="AlphaFoldDB" id="A0A8B6EKA3"/>
<evidence type="ECO:0000256" key="1">
    <source>
        <dbReference type="SAM" id="MobiDB-lite"/>
    </source>
</evidence>
<reference evidence="2" key="1">
    <citation type="submission" date="2018-11" db="EMBL/GenBank/DDBJ databases">
        <authorList>
            <person name="Alioto T."/>
            <person name="Alioto T."/>
        </authorList>
    </citation>
    <scope>NUCLEOTIDE SEQUENCE</scope>
</reference>
<feature type="compositionally biased region" description="Basic and acidic residues" evidence="1">
    <location>
        <begin position="1"/>
        <end position="11"/>
    </location>
</feature>